<dbReference type="Proteomes" id="UP000005220">
    <property type="component" value="Chromosome 11"/>
</dbReference>
<feature type="domain" description="Trafficking protein particle complex II-specific subunit 65 IgD2" evidence="2">
    <location>
        <begin position="181"/>
        <end position="306"/>
    </location>
</feature>
<dbReference type="InterPro" id="IPR055425">
    <property type="entry name" value="IgD1_Trs65"/>
</dbReference>
<dbReference type="InParanoid" id="H2B1E7"/>
<dbReference type="GO" id="GO:0005085">
    <property type="term" value="F:guanyl-nucleotide exchange factor activity"/>
    <property type="evidence" value="ECO:0007669"/>
    <property type="project" value="EnsemblFungi"/>
</dbReference>
<reference evidence="3 4" key="1">
    <citation type="journal article" date="2011" name="Proc. Natl. Acad. Sci. U.S.A.">
        <title>Evolutionary erosion of yeast sex chromosomes by mating-type switching accidents.</title>
        <authorList>
            <person name="Gordon J.L."/>
            <person name="Armisen D."/>
            <person name="Proux-Wera E."/>
            <person name="Oheigeartaigh S.S."/>
            <person name="Byrne K.P."/>
            <person name="Wolfe K.H."/>
        </authorList>
    </citation>
    <scope>NUCLEOTIDE SEQUENCE [LARGE SCALE GENOMIC DNA]</scope>
    <source>
        <strain evidence="4">ATCC 22294 / BCRC 22015 / CBS 2517 / CECT 1963 / NBRC 1671 / NRRL Y-8276</strain>
    </source>
</reference>
<dbReference type="GO" id="GO:0006891">
    <property type="term" value="P:intra-Golgi vesicle-mediated transport"/>
    <property type="evidence" value="ECO:0007669"/>
    <property type="project" value="EnsemblFungi"/>
</dbReference>
<gene>
    <name evidence="3" type="primary">KAFR0K00910</name>
    <name evidence="3" type="ORF">KAFR_0K00910</name>
</gene>
<evidence type="ECO:0000313" key="3">
    <source>
        <dbReference type="EMBL" id="CCF60447.1"/>
    </source>
</evidence>
<dbReference type="InterPro" id="IPR024662">
    <property type="entry name" value="Trs65"/>
</dbReference>
<evidence type="ECO:0000313" key="4">
    <source>
        <dbReference type="Proteomes" id="UP000005220"/>
    </source>
</evidence>
<accession>H2B1E7</accession>
<protein>
    <submittedName>
        <fullName evidence="3">Uncharacterized protein</fullName>
    </submittedName>
</protein>
<dbReference type="EMBL" id="HE650831">
    <property type="protein sequence ID" value="CCF60447.1"/>
    <property type="molecule type" value="Genomic_DNA"/>
</dbReference>
<sequence>MECFIPLNHGVSAEDIANIKQSHDLRKFVIFDEQLKVVLKTKLKPGNLTKFTIWINDALMLDSSNVFDDIFEEVTEEIWELKHTVCSDQLFKSTVVMNNGYDNVIKFQIEYNTDECMEVVEPQEENSDSDDEILPSFEPLYSWSTRTGAAVDDPQPLETAEINLPEEKKSKHLTLEYPIYSLLNMRLRNSVFKSKSYILSSLDFQTSKSLIQLIDKHFTNDPKVNLHFRQINYELVDNKNTKLRIEPLLPLQLPLVVNKYDSYCTIYKLSFPQSSTIPHRVKITLDYNVSCNEMKIPILTSWETDVTIKKSISKQSQQQQQSLGALSRMSSTLSTPKLLQSRNSFLESGASMASLLNNKSNNVKFKFLQKTITTKKGEPFILSLQIANFSNSALDLVVYHNNKIPNFNNANATLAKQVQLLQKYRKQTEGIILLTNDYKIPVVKPNDTILVDLKLIGIMSGYFSDLVGLKILDLKANEVIEIGRSVSVYVE</sequence>
<dbReference type="STRING" id="1071382.H2B1E7"/>
<dbReference type="GO" id="GO:0065003">
    <property type="term" value="P:protein-containing complex assembly"/>
    <property type="evidence" value="ECO:0007669"/>
    <property type="project" value="EnsemblFungi"/>
</dbReference>
<evidence type="ECO:0000259" key="1">
    <source>
        <dbReference type="Pfam" id="PF23645"/>
    </source>
</evidence>
<name>H2B1E7_KAZAF</name>
<dbReference type="PANTHER" id="PTHR28159:SF1">
    <property type="entry name" value="TRAFFICKING PROTEIN PARTICLE COMPLEX II-SPECIFIC SUBUNIT 65"/>
    <property type="match status" value="1"/>
</dbReference>
<dbReference type="KEGG" id="kaf:KAFR_0K00910"/>
<dbReference type="eggNOG" id="ENOG502QSDT">
    <property type="taxonomic scope" value="Eukaryota"/>
</dbReference>
<dbReference type="HOGENOM" id="CLU_042571_0_0_1"/>
<dbReference type="GO" id="GO:1990071">
    <property type="term" value="C:TRAPPII protein complex"/>
    <property type="evidence" value="ECO:0007669"/>
    <property type="project" value="EnsemblFungi"/>
</dbReference>
<proteinExistence type="predicted"/>
<dbReference type="GO" id="GO:0005802">
    <property type="term" value="C:trans-Golgi network"/>
    <property type="evidence" value="ECO:0007669"/>
    <property type="project" value="EnsemblFungi"/>
</dbReference>
<dbReference type="GeneID" id="13886636"/>
<dbReference type="InterPro" id="IPR055426">
    <property type="entry name" value="IgD2_Trs65"/>
</dbReference>
<dbReference type="PANTHER" id="PTHR28159">
    <property type="entry name" value="TRAFFICKING PROTEIN PARTICLE COMPLEX II-SPECIFIC SUBUNIT 65"/>
    <property type="match status" value="1"/>
</dbReference>
<keyword evidence="4" id="KW-1185">Reference proteome</keyword>
<organism evidence="3 4">
    <name type="scientific">Kazachstania africana (strain ATCC 22294 / BCRC 22015 / CBS 2517 / CECT 1963 / NBRC 1671 / NRRL Y-8276)</name>
    <name type="common">Yeast</name>
    <name type="synonym">Kluyveromyces africanus</name>
    <dbReference type="NCBI Taxonomy" id="1071382"/>
    <lineage>
        <taxon>Eukaryota</taxon>
        <taxon>Fungi</taxon>
        <taxon>Dikarya</taxon>
        <taxon>Ascomycota</taxon>
        <taxon>Saccharomycotina</taxon>
        <taxon>Saccharomycetes</taxon>
        <taxon>Saccharomycetales</taxon>
        <taxon>Saccharomycetaceae</taxon>
        <taxon>Kazachstania</taxon>
    </lineage>
</organism>
<dbReference type="Pfam" id="PF23646">
    <property type="entry name" value="IgD2_Trs65"/>
    <property type="match status" value="1"/>
</dbReference>
<dbReference type="FunCoup" id="H2B1E7">
    <property type="interactions" value="69"/>
</dbReference>
<dbReference type="Pfam" id="PF23645">
    <property type="entry name" value="IgD1_Trs65"/>
    <property type="match status" value="1"/>
</dbReference>
<dbReference type="OrthoDB" id="4048430at2759"/>
<dbReference type="AlphaFoldDB" id="H2B1E7"/>
<feature type="domain" description="Trafficking protein particle complex II-specific subunit 65 IgD1" evidence="1">
    <location>
        <begin position="2"/>
        <end position="180"/>
    </location>
</feature>
<dbReference type="RefSeq" id="XP_003959582.1">
    <property type="nucleotide sequence ID" value="XM_003959533.1"/>
</dbReference>
<evidence type="ECO:0000259" key="2">
    <source>
        <dbReference type="Pfam" id="PF23646"/>
    </source>
</evidence>